<evidence type="ECO:0000256" key="7">
    <source>
        <dbReference type="ARBA" id="ARBA00049244"/>
    </source>
</evidence>
<dbReference type="AlphaFoldDB" id="A0A075JDZ5"/>
<dbReference type="Pfam" id="PF21694">
    <property type="entry name" value="DNA_pol3_delta_C"/>
    <property type="match status" value="1"/>
</dbReference>
<keyword evidence="4" id="KW-0235">DNA replication</keyword>
<dbReference type="RefSeq" id="WP_038567690.1">
    <property type="nucleotide sequence ID" value="NZ_CP008889.1"/>
</dbReference>
<evidence type="ECO:0000313" key="9">
    <source>
        <dbReference type="EMBL" id="AIF40526.1"/>
    </source>
</evidence>
<gene>
    <name evidence="9" type="ORF">HX89_05755</name>
</gene>
<protein>
    <recommendedName>
        <fullName evidence="1">DNA-directed DNA polymerase</fullName>
        <ecNumber evidence="1">2.7.7.7</ecNumber>
    </recommendedName>
</protein>
<proteinExistence type="inferred from homology"/>
<comment type="catalytic activity">
    <reaction evidence="7">
        <text>DNA(n) + a 2'-deoxyribonucleoside 5'-triphosphate = DNA(n+1) + diphosphate</text>
        <dbReference type="Rhea" id="RHEA:22508"/>
        <dbReference type="Rhea" id="RHEA-COMP:17339"/>
        <dbReference type="Rhea" id="RHEA-COMP:17340"/>
        <dbReference type="ChEBI" id="CHEBI:33019"/>
        <dbReference type="ChEBI" id="CHEBI:61560"/>
        <dbReference type="ChEBI" id="CHEBI:173112"/>
        <dbReference type="EC" id="2.7.7.7"/>
    </reaction>
</comment>
<dbReference type="EMBL" id="CP008889">
    <property type="protein sequence ID" value="AIF40526.1"/>
    <property type="molecule type" value="Genomic_DNA"/>
</dbReference>
<dbReference type="GeneID" id="41840684"/>
<keyword evidence="2" id="KW-0808">Transferase</keyword>
<dbReference type="InterPro" id="IPR027417">
    <property type="entry name" value="P-loop_NTPase"/>
</dbReference>
<dbReference type="KEGG" id="dni:HX89_05755"/>
<dbReference type="SUPFAM" id="SSF48019">
    <property type="entry name" value="post-AAA+ oligomerization domain-like"/>
    <property type="match status" value="1"/>
</dbReference>
<name>A0A075JDZ5_9MICO</name>
<evidence type="ECO:0000256" key="2">
    <source>
        <dbReference type="ARBA" id="ARBA00022679"/>
    </source>
</evidence>
<dbReference type="Gene3D" id="1.20.272.10">
    <property type="match status" value="1"/>
</dbReference>
<dbReference type="GO" id="GO:0009360">
    <property type="term" value="C:DNA polymerase III complex"/>
    <property type="evidence" value="ECO:0007669"/>
    <property type="project" value="TreeGrafter"/>
</dbReference>
<organism evidence="9 10">
    <name type="scientific">Dermacoccus nishinomiyaensis</name>
    <dbReference type="NCBI Taxonomy" id="1274"/>
    <lineage>
        <taxon>Bacteria</taxon>
        <taxon>Bacillati</taxon>
        <taxon>Actinomycetota</taxon>
        <taxon>Actinomycetes</taxon>
        <taxon>Micrococcales</taxon>
        <taxon>Dermacoccaceae</taxon>
        <taxon>Dermacoccus</taxon>
    </lineage>
</organism>
<keyword evidence="10" id="KW-1185">Reference proteome</keyword>
<dbReference type="GO" id="GO:0003887">
    <property type="term" value="F:DNA-directed DNA polymerase activity"/>
    <property type="evidence" value="ECO:0007669"/>
    <property type="project" value="UniProtKB-KW"/>
</dbReference>
<dbReference type="GO" id="GO:0003677">
    <property type="term" value="F:DNA binding"/>
    <property type="evidence" value="ECO:0007669"/>
    <property type="project" value="UniProtKB-KW"/>
</dbReference>
<dbReference type="InterPro" id="IPR048466">
    <property type="entry name" value="DNA_pol3_delta-like_C"/>
</dbReference>
<dbReference type="Proteomes" id="UP000027986">
    <property type="component" value="Chromosome"/>
</dbReference>
<dbReference type="NCBIfam" id="TIGR01128">
    <property type="entry name" value="holA"/>
    <property type="match status" value="1"/>
</dbReference>
<evidence type="ECO:0000256" key="3">
    <source>
        <dbReference type="ARBA" id="ARBA00022695"/>
    </source>
</evidence>
<evidence type="ECO:0000256" key="5">
    <source>
        <dbReference type="ARBA" id="ARBA00022932"/>
    </source>
</evidence>
<dbReference type="PANTHER" id="PTHR34388:SF1">
    <property type="entry name" value="DNA POLYMERASE III SUBUNIT DELTA"/>
    <property type="match status" value="1"/>
</dbReference>
<dbReference type="PANTHER" id="PTHR34388">
    <property type="entry name" value="DNA POLYMERASE III SUBUNIT DELTA"/>
    <property type="match status" value="1"/>
</dbReference>
<reference evidence="9 10" key="1">
    <citation type="submission" date="2014-07" db="EMBL/GenBank/DDBJ databases">
        <title>Genome Sequencing of Dermacoccus nishinomiyaensis.</title>
        <authorList>
            <person name="Hong K.W."/>
            <person name="Chan K.G."/>
        </authorList>
    </citation>
    <scope>NUCLEOTIDE SEQUENCE [LARGE SCALE GENOMIC DNA]</scope>
    <source>
        <strain evidence="9 10">M25</strain>
    </source>
</reference>
<feature type="domain" description="DNA polymerase III delta subunit-like C-terminal" evidence="8">
    <location>
        <begin position="196"/>
        <end position="311"/>
    </location>
</feature>
<dbReference type="GO" id="GO:0006261">
    <property type="term" value="P:DNA-templated DNA replication"/>
    <property type="evidence" value="ECO:0007669"/>
    <property type="project" value="TreeGrafter"/>
</dbReference>
<evidence type="ECO:0000256" key="4">
    <source>
        <dbReference type="ARBA" id="ARBA00022705"/>
    </source>
</evidence>
<evidence type="ECO:0000256" key="6">
    <source>
        <dbReference type="ARBA" id="ARBA00034754"/>
    </source>
</evidence>
<keyword evidence="5" id="KW-0239">DNA-directed DNA polymerase</keyword>
<dbReference type="Gene3D" id="3.40.50.300">
    <property type="entry name" value="P-loop containing nucleotide triphosphate hydrolases"/>
    <property type="match status" value="1"/>
</dbReference>
<dbReference type="eggNOG" id="COG1466">
    <property type="taxonomic scope" value="Bacteria"/>
</dbReference>
<keyword evidence="9" id="KW-0238">DNA-binding</keyword>
<evidence type="ECO:0000256" key="1">
    <source>
        <dbReference type="ARBA" id="ARBA00012417"/>
    </source>
</evidence>
<evidence type="ECO:0000259" key="8">
    <source>
        <dbReference type="Pfam" id="PF21694"/>
    </source>
</evidence>
<dbReference type="InterPro" id="IPR005790">
    <property type="entry name" value="DNA_polIII_delta"/>
</dbReference>
<dbReference type="InterPro" id="IPR008921">
    <property type="entry name" value="DNA_pol3_clamp-load_cplx_C"/>
</dbReference>
<dbReference type="EC" id="2.7.7.7" evidence="1"/>
<dbReference type="OrthoDB" id="8478864at2"/>
<sequence length="323" mass="34673">MSDVPQIILVTGPERILAQRAVEESLEAITAAHPEAEIVRIDVAEYQPGRLTTELSPSLFGGRRVIVVRDFDEAPDALVDELEDALKVGLDEANLIVLHKGGNRAKRVLDALKKAKARVIEAPAIKSDRDKSAFVMNEFRRARRRITPEGVRALLEAAGKDTSELAAACRQLVDDTSGIVDENTVGTYHGGKVEATGFRVADATVAGNAPEALRLLRHAFASGVDPVPIVAVLASQLRQVAKVASAGGGRSADLAKQLGMPLWQVDKARTASRGWDGVRLGRAIQAVAAADFAVKGGGRDPQYAVEHVVLEICRQRHAPSERR</sequence>
<evidence type="ECO:0000313" key="10">
    <source>
        <dbReference type="Proteomes" id="UP000027986"/>
    </source>
</evidence>
<keyword evidence="3" id="KW-0548">Nucleotidyltransferase</keyword>
<dbReference type="HOGENOM" id="CLU_052338_0_0_11"/>
<comment type="similarity">
    <text evidence="6">Belongs to the DNA polymerase HolA subunit family.</text>
</comment>
<accession>A0A075JDZ5</accession>